<feature type="region of interest" description="Disordered" evidence="1">
    <location>
        <begin position="1"/>
        <end position="68"/>
    </location>
</feature>
<dbReference type="Proteomes" id="UP000256780">
    <property type="component" value="Chromosome CBM2587_a"/>
</dbReference>
<gene>
    <name evidence="2" type="ORF">CBM2587_A50039</name>
</gene>
<comment type="caution">
    <text evidence="2">The sequence shown here is derived from an EMBL/GenBank/DDBJ whole genome shotgun (WGS) entry which is preliminary data.</text>
</comment>
<evidence type="ECO:0000313" key="3">
    <source>
        <dbReference type="Proteomes" id="UP000256780"/>
    </source>
</evidence>
<dbReference type="AlphaFoldDB" id="A0A975X328"/>
<protein>
    <submittedName>
        <fullName evidence="2">Uncharacterized protein</fullName>
    </submittedName>
</protein>
<accession>A0A975X328</accession>
<organism evidence="2 3">
    <name type="scientific">Cupriavidus taiwanensis</name>
    <dbReference type="NCBI Taxonomy" id="164546"/>
    <lineage>
        <taxon>Bacteria</taxon>
        <taxon>Pseudomonadati</taxon>
        <taxon>Pseudomonadota</taxon>
        <taxon>Betaproteobacteria</taxon>
        <taxon>Burkholderiales</taxon>
        <taxon>Burkholderiaceae</taxon>
        <taxon>Cupriavidus</taxon>
    </lineage>
</organism>
<dbReference type="EMBL" id="OFSQ01000024">
    <property type="protein sequence ID" value="SOY55056.1"/>
    <property type="molecule type" value="Genomic_DNA"/>
</dbReference>
<evidence type="ECO:0000313" key="2">
    <source>
        <dbReference type="EMBL" id="SOY55056.1"/>
    </source>
</evidence>
<name>A0A975X328_9BURK</name>
<reference evidence="2 3" key="1">
    <citation type="submission" date="2018-01" db="EMBL/GenBank/DDBJ databases">
        <authorList>
            <person name="Clerissi C."/>
        </authorList>
    </citation>
    <scope>NUCLEOTIDE SEQUENCE [LARGE SCALE GENOMIC DNA]</scope>
    <source>
        <strain evidence="2">Cupriavidus sp. LMG 19464</strain>
    </source>
</reference>
<evidence type="ECO:0000256" key="1">
    <source>
        <dbReference type="SAM" id="MobiDB-lite"/>
    </source>
</evidence>
<proteinExistence type="predicted"/>
<sequence>MQPGLLRHAGQSGVSQAASGRAGMPVRPDKNGVDNRNWGARRAHRHDAPAQALEPTERAAGHAGRQFR</sequence>